<dbReference type="PANTHER" id="PTHR36757">
    <property type="entry name" value="BNAANNG22500D PROTEIN"/>
    <property type="match status" value="1"/>
</dbReference>
<dbReference type="EMBL" id="JAMSHJ010000003">
    <property type="protein sequence ID" value="KAI5428199.1"/>
    <property type="molecule type" value="Genomic_DNA"/>
</dbReference>
<feature type="region of interest" description="Disordered" evidence="1">
    <location>
        <begin position="164"/>
        <end position="227"/>
    </location>
</feature>
<feature type="compositionally biased region" description="Basic and acidic residues" evidence="1">
    <location>
        <begin position="108"/>
        <end position="128"/>
    </location>
</feature>
<evidence type="ECO:0000313" key="2">
    <source>
        <dbReference type="EMBL" id="KAI5428199.1"/>
    </source>
</evidence>
<proteinExistence type="predicted"/>
<accession>A0A9D5B3I2</accession>
<dbReference type="PANTHER" id="PTHR36757:SF1">
    <property type="entry name" value="GENOME ASSEMBLY, CHROMOSOME: A04"/>
    <property type="match status" value="1"/>
</dbReference>
<keyword evidence="3" id="KW-1185">Reference proteome</keyword>
<protein>
    <submittedName>
        <fullName evidence="2">Uncharacterized protein</fullName>
    </submittedName>
</protein>
<comment type="caution">
    <text evidence="2">The sequence shown here is derived from an EMBL/GenBank/DDBJ whole genome shotgun (WGS) entry which is preliminary data.</text>
</comment>
<reference evidence="2 3" key="1">
    <citation type="journal article" date="2022" name="Nat. Genet.">
        <title>Improved pea reference genome and pan-genome highlight genomic features and evolutionary characteristics.</title>
        <authorList>
            <person name="Yang T."/>
            <person name="Liu R."/>
            <person name="Luo Y."/>
            <person name="Hu S."/>
            <person name="Wang D."/>
            <person name="Wang C."/>
            <person name="Pandey M.K."/>
            <person name="Ge S."/>
            <person name="Xu Q."/>
            <person name="Li N."/>
            <person name="Li G."/>
            <person name="Huang Y."/>
            <person name="Saxena R.K."/>
            <person name="Ji Y."/>
            <person name="Li M."/>
            <person name="Yan X."/>
            <person name="He Y."/>
            <person name="Liu Y."/>
            <person name="Wang X."/>
            <person name="Xiang C."/>
            <person name="Varshney R.K."/>
            <person name="Ding H."/>
            <person name="Gao S."/>
            <person name="Zong X."/>
        </authorList>
    </citation>
    <scope>NUCLEOTIDE SEQUENCE [LARGE SCALE GENOMIC DNA]</scope>
    <source>
        <strain evidence="2 3">cv. Zhongwan 6</strain>
    </source>
</reference>
<evidence type="ECO:0000313" key="3">
    <source>
        <dbReference type="Proteomes" id="UP001058974"/>
    </source>
</evidence>
<feature type="region of interest" description="Disordered" evidence="1">
    <location>
        <begin position="81"/>
        <end position="128"/>
    </location>
</feature>
<dbReference type="AlphaFoldDB" id="A0A9D5B3I2"/>
<dbReference type="Proteomes" id="UP001058974">
    <property type="component" value="Chromosome 3"/>
</dbReference>
<dbReference type="Gramene" id="Psat03G0327100-T1">
    <property type="protein sequence ID" value="KAI5428199.1"/>
    <property type="gene ID" value="KIW84_033271"/>
</dbReference>
<gene>
    <name evidence="2" type="ORF">KIW84_033271</name>
</gene>
<sequence length="274" mass="30051">MAIELCSENCGVSSVSPRISFSQDFSQTDAIPVEQQPFRSNSSGLNSSIDFDFCVNQTLNLESSSAEELFSDGRILPSEIKKKKLPLKQPLTTTQSSPPHPPLHPSYLRKDSSKESSKESKYLNDEVCEKQSSSSNSKSFWSFKRSSSCGSGYGRSLCPLPLLSRSNSTGSTSSVNKRNSMSKDGISIKQNSQKHSSSTRLSNSSGSNSYLKPPLNKSHGSHGSVRVNPVLNVPSANLFGLGSIFSNNRDKSKKNGKEDICLERWRVCIKKVKR</sequence>
<feature type="compositionally biased region" description="Low complexity" evidence="1">
    <location>
        <begin position="87"/>
        <end position="97"/>
    </location>
</feature>
<name>A0A9D5B3I2_PEA</name>
<evidence type="ECO:0000256" key="1">
    <source>
        <dbReference type="SAM" id="MobiDB-lite"/>
    </source>
</evidence>
<organism evidence="2 3">
    <name type="scientific">Pisum sativum</name>
    <name type="common">Garden pea</name>
    <name type="synonym">Lathyrus oleraceus</name>
    <dbReference type="NCBI Taxonomy" id="3888"/>
    <lineage>
        <taxon>Eukaryota</taxon>
        <taxon>Viridiplantae</taxon>
        <taxon>Streptophyta</taxon>
        <taxon>Embryophyta</taxon>
        <taxon>Tracheophyta</taxon>
        <taxon>Spermatophyta</taxon>
        <taxon>Magnoliopsida</taxon>
        <taxon>eudicotyledons</taxon>
        <taxon>Gunneridae</taxon>
        <taxon>Pentapetalae</taxon>
        <taxon>rosids</taxon>
        <taxon>fabids</taxon>
        <taxon>Fabales</taxon>
        <taxon>Fabaceae</taxon>
        <taxon>Papilionoideae</taxon>
        <taxon>50 kb inversion clade</taxon>
        <taxon>NPAAA clade</taxon>
        <taxon>Hologalegina</taxon>
        <taxon>IRL clade</taxon>
        <taxon>Fabeae</taxon>
        <taxon>Lathyrus</taxon>
    </lineage>
</organism>
<feature type="compositionally biased region" description="Low complexity" evidence="1">
    <location>
        <begin position="164"/>
        <end position="174"/>
    </location>
</feature>
<feature type="compositionally biased region" description="Low complexity" evidence="1">
    <location>
        <begin position="196"/>
        <end position="209"/>
    </location>
</feature>